<gene>
    <name evidence="2" type="ORF">B0A50_04794</name>
</gene>
<organism evidence="2 3">
    <name type="scientific">Salinomyces thailandicus</name>
    <dbReference type="NCBI Taxonomy" id="706561"/>
    <lineage>
        <taxon>Eukaryota</taxon>
        <taxon>Fungi</taxon>
        <taxon>Dikarya</taxon>
        <taxon>Ascomycota</taxon>
        <taxon>Pezizomycotina</taxon>
        <taxon>Dothideomycetes</taxon>
        <taxon>Dothideomycetidae</taxon>
        <taxon>Mycosphaerellales</taxon>
        <taxon>Teratosphaeriaceae</taxon>
        <taxon>Salinomyces</taxon>
    </lineage>
</organism>
<proteinExistence type="predicted"/>
<dbReference type="EMBL" id="NAJL01000027">
    <property type="protein sequence ID" value="TKA26686.1"/>
    <property type="molecule type" value="Genomic_DNA"/>
</dbReference>
<dbReference type="Proteomes" id="UP000308549">
    <property type="component" value="Unassembled WGS sequence"/>
</dbReference>
<dbReference type="OrthoDB" id="73875at2759"/>
<feature type="compositionally biased region" description="Low complexity" evidence="1">
    <location>
        <begin position="51"/>
        <end position="61"/>
    </location>
</feature>
<evidence type="ECO:0000256" key="1">
    <source>
        <dbReference type="SAM" id="MobiDB-lite"/>
    </source>
</evidence>
<dbReference type="AlphaFoldDB" id="A0A4U0TXG8"/>
<name>A0A4U0TXG8_9PEZI</name>
<sequence length="647" mass="69177">MTVVPFSDITSSGAVVSTTFTATALVYTITSATINGNSSTSSGRYPGTSVSVGPSASTNASSSLTVTSASTVSCTYEGADPDQGRDAYCLCSSSTYSVLSGTANDRCAYTTLPTATAVITASALSTITQGCDVCTVYGVASKDCTQLPGCTPTSTSTQSVATATSSTTSTAPQETCSLWTECPMCPEGQTRDCIEQTCGCAATISDNARQNSSAKELNGTAVEVNRGNFYLNGTEDVLIGRGDNDGVVALSSRPYEPSGEDLSCTSSGLSKRANDWKELKLPWLGYQIKWSRYPGCPKTGSKGIGDVPSFYYPAGAAPRQQTGAQGWNPAIAKSVSTKDTIDGIAQSDFNNDHVFESQLVSGFLSWLCGSPSIEDYLNKAQIPWPAGWVQPDSTWCKDVFGSDARAESGFLFQIDPGNTKRNNILGNTAAVTGSVVNKNLMAVVYKPTNGIKGKMIKAQFPGFSRQKGSRKKLNPSDPMERRQAAIIVRDSAAVFSYLRDSSVREAWITPSRSIEEVCVRFDRTYWGSKWDKNAPGTKLVRPTAPRGIKNWGLRTLWAYWIDNHLYKIEMEVPDFVKLARTMVGGPKSAFARAYMQLPGGLATPDQMRFPFDVNNPNAPIPGTQGSSGSTVSRYMMWDGATYGALGL</sequence>
<evidence type="ECO:0000313" key="2">
    <source>
        <dbReference type="EMBL" id="TKA26686.1"/>
    </source>
</evidence>
<keyword evidence="3" id="KW-1185">Reference proteome</keyword>
<reference evidence="2 3" key="1">
    <citation type="submission" date="2017-03" db="EMBL/GenBank/DDBJ databases">
        <title>Genomes of endolithic fungi from Antarctica.</title>
        <authorList>
            <person name="Coleine C."/>
            <person name="Masonjones S."/>
            <person name="Stajich J.E."/>
        </authorList>
    </citation>
    <scope>NUCLEOTIDE SEQUENCE [LARGE SCALE GENOMIC DNA]</scope>
    <source>
        <strain evidence="2 3">CCFEE 6315</strain>
    </source>
</reference>
<comment type="caution">
    <text evidence="2">The sequence shown here is derived from an EMBL/GenBank/DDBJ whole genome shotgun (WGS) entry which is preliminary data.</text>
</comment>
<feature type="region of interest" description="Disordered" evidence="1">
    <location>
        <begin position="39"/>
        <end position="61"/>
    </location>
</feature>
<accession>A0A4U0TXG8</accession>
<protein>
    <submittedName>
        <fullName evidence="2">Uncharacterized protein</fullName>
    </submittedName>
</protein>
<evidence type="ECO:0000313" key="3">
    <source>
        <dbReference type="Proteomes" id="UP000308549"/>
    </source>
</evidence>